<feature type="transmembrane region" description="Helical" evidence="1">
    <location>
        <begin position="6"/>
        <end position="25"/>
    </location>
</feature>
<keyword evidence="1" id="KW-1133">Transmembrane helix</keyword>
<dbReference type="RefSeq" id="WP_200234872.1">
    <property type="nucleotide sequence ID" value="NZ_NRRV01000009.1"/>
</dbReference>
<keyword evidence="1" id="KW-0472">Membrane</keyword>
<keyword evidence="1" id="KW-0812">Transmembrane</keyword>
<evidence type="ECO:0000313" key="3">
    <source>
        <dbReference type="Proteomes" id="UP000748752"/>
    </source>
</evidence>
<dbReference type="EMBL" id="NRRV01000009">
    <property type="protein sequence ID" value="MBK1630233.1"/>
    <property type="molecule type" value="Genomic_DNA"/>
</dbReference>
<reference evidence="2 3" key="1">
    <citation type="journal article" date="2020" name="Microorganisms">
        <title>Osmotic Adaptation and Compatible Solute Biosynthesis of Phototrophic Bacteria as Revealed from Genome Analyses.</title>
        <authorList>
            <person name="Imhoff J.F."/>
            <person name="Rahn T."/>
            <person name="Kunzel S."/>
            <person name="Keller A."/>
            <person name="Neulinger S.C."/>
        </authorList>
    </citation>
    <scope>NUCLEOTIDE SEQUENCE [LARGE SCALE GENOMIC DNA]</scope>
    <source>
        <strain evidence="2 3">DSM 6210</strain>
    </source>
</reference>
<sequence>MRYLQYLALAVVVGGGLYLLLSISFDSAYAAKMAAVTAPLALWTGRLITAYRTSVITRRMPMLDGGPTRAGAFWSFRPDVYERRPGFDYFKGYFVKEAAVLALLWLLFLSIPLMELLDGAGLVER</sequence>
<protein>
    <submittedName>
        <fullName evidence="2">Uncharacterized protein</fullName>
    </submittedName>
</protein>
<organism evidence="2 3">
    <name type="scientific">Thiohalocapsa halophila</name>
    <dbReference type="NCBI Taxonomy" id="69359"/>
    <lineage>
        <taxon>Bacteria</taxon>
        <taxon>Pseudomonadati</taxon>
        <taxon>Pseudomonadota</taxon>
        <taxon>Gammaproteobacteria</taxon>
        <taxon>Chromatiales</taxon>
        <taxon>Chromatiaceae</taxon>
        <taxon>Thiohalocapsa</taxon>
    </lineage>
</organism>
<name>A0ABS1CEB7_9GAMM</name>
<evidence type="ECO:0000256" key="1">
    <source>
        <dbReference type="SAM" id="Phobius"/>
    </source>
</evidence>
<gene>
    <name evidence="2" type="ORF">CKO31_05630</name>
</gene>
<comment type="caution">
    <text evidence="2">The sequence shown here is derived from an EMBL/GenBank/DDBJ whole genome shotgun (WGS) entry which is preliminary data.</text>
</comment>
<evidence type="ECO:0000313" key="2">
    <source>
        <dbReference type="EMBL" id="MBK1630233.1"/>
    </source>
</evidence>
<proteinExistence type="predicted"/>
<dbReference type="Proteomes" id="UP000748752">
    <property type="component" value="Unassembled WGS sequence"/>
</dbReference>
<feature type="transmembrane region" description="Helical" evidence="1">
    <location>
        <begin position="93"/>
        <end position="114"/>
    </location>
</feature>
<keyword evidence="3" id="KW-1185">Reference proteome</keyword>
<accession>A0ABS1CEB7</accession>